<dbReference type="EMBL" id="CP000479">
    <property type="protein sequence ID" value="ABK67689.1"/>
    <property type="molecule type" value="Genomic_DNA"/>
</dbReference>
<evidence type="ECO:0000313" key="1">
    <source>
        <dbReference type="EMBL" id="ABK67689.1"/>
    </source>
</evidence>
<reference evidence="1 2" key="1">
    <citation type="submission" date="2006-10" db="EMBL/GenBank/DDBJ databases">
        <authorList>
            <person name="Fleischmann R.D."/>
            <person name="Dodson R.J."/>
            <person name="Haft D.H."/>
            <person name="Merkel J.S."/>
            <person name="Nelson W.C."/>
            <person name="Fraser C.M."/>
        </authorList>
    </citation>
    <scope>NUCLEOTIDE SEQUENCE [LARGE SCALE GENOMIC DNA]</scope>
    <source>
        <strain evidence="1 2">104</strain>
    </source>
</reference>
<proteinExistence type="predicted"/>
<accession>A0A0H3A118</accession>
<dbReference type="AlphaFoldDB" id="A0A0H3A118"/>
<dbReference type="HOGENOM" id="CLU_1011293_0_0_11"/>
<sequence>MTTALPDFPVTTHPDMLPVRFEAPPVNPAPGGLYSSVFWTDVGTDEASRHLTGVEVRGANFPGDQVGVWDTDWCGVPALDGDRKEGERGGVLDPFDPLVVWAFDSCDATEPSRREVEQRAAQALRLRESVVVARQFAARLLVDAADLDAIPAVADVVAALAHIEAEFAEANVLGYVHASPAWLPVFVAAQLITRSGAKWTTPGGHALVFDGGYRAGLAGTIVATSAPLFGWRDVPQVRTALDERHNLYVAVAERSVLVGYEAVVAAVEVTP</sequence>
<evidence type="ECO:0000313" key="2">
    <source>
        <dbReference type="Proteomes" id="UP000001574"/>
    </source>
</evidence>
<dbReference type="RefSeq" id="WP_011724191.1">
    <property type="nucleotide sequence ID" value="NC_008595.1"/>
</dbReference>
<dbReference type="Proteomes" id="UP000001574">
    <property type="component" value="Chromosome"/>
</dbReference>
<dbReference type="KEGG" id="mav:MAV_1501"/>
<organism evidence="1 2">
    <name type="scientific">Mycobacterium avium (strain 104)</name>
    <dbReference type="NCBI Taxonomy" id="243243"/>
    <lineage>
        <taxon>Bacteria</taxon>
        <taxon>Bacillati</taxon>
        <taxon>Actinomycetota</taxon>
        <taxon>Actinomycetes</taxon>
        <taxon>Mycobacteriales</taxon>
        <taxon>Mycobacteriaceae</taxon>
        <taxon>Mycobacterium</taxon>
        <taxon>Mycobacterium avium complex (MAC)</taxon>
    </lineage>
</organism>
<name>A0A0H3A118_MYCA1</name>
<protein>
    <submittedName>
        <fullName evidence="1">Gp13 protein</fullName>
    </submittedName>
</protein>
<gene>
    <name evidence="1" type="ordered locus">MAV_1501</name>
</gene>